<accession>A0A3E2HG25</accession>
<dbReference type="OrthoDB" id="5209158at2759"/>
<keyword evidence="3" id="KW-1185">Reference proteome</keyword>
<dbReference type="EMBL" id="NCSJ02000057">
    <property type="protein sequence ID" value="RFU32305.1"/>
    <property type="molecule type" value="Genomic_DNA"/>
</dbReference>
<feature type="non-terminal residue" evidence="2">
    <location>
        <position position="168"/>
    </location>
</feature>
<reference evidence="2 3" key="1">
    <citation type="submission" date="2018-05" db="EMBL/GenBank/DDBJ databases">
        <title>Draft genome sequence of Scytalidium lignicola DSM 105466, a ubiquitous saprotrophic fungus.</title>
        <authorList>
            <person name="Buettner E."/>
            <person name="Gebauer A.M."/>
            <person name="Hofrichter M."/>
            <person name="Liers C."/>
            <person name="Kellner H."/>
        </authorList>
    </citation>
    <scope>NUCLEOTIDE SEQUENCE [LARGE SCALE GENOMIC DNA]</scope>
    <source>
        <strain evidence="2 3">DSM 105466</strain>
    </source>
</reference>
<comment type="caution">
    <text evidence="2">The sequence shown here is derived from an EMBL/GenBank/DDBJ whole genome shotgun (WGS) entry which is preliminary data.</text>
</comment>
<feature type="compositionally biased region" description="Low complexity" evidence="1">
    <location>
        <begin position="18"/>
        <end position="32"/>
    </location>
</feature>
<feature type="compositionally biased region" description="Basic residues" evidence="1">
    <location>
        <begin position="154"/>
        <end position="168"/>
    </location>
</feature>
<dbReference type="AlphaFoldDB" id="A0A3E2HG25"/>
<dbReference type="Proteomes" id="UP000258309">
    <property type="component" value="Unassembled WGS sequence"/>
</dbReference>
<feature type="region of interest" description="Disordered" evidence="1">
    <location>
        <begin position="1"/>
        <end position="168"/>
    </location>
</feature>
<sequence>MGSINNTKLSSLSTSDKVQTSSVQPPSPTTSRRSWDTGFPEPLSLERNTTLRFPGADTSPTACIEDTSIALTQTQSRRLRLSSRRSKSGSHGFLPAKETTSTIAMYEDGTYTESTENVGDEGMNGDVLKDGSGNVSGRPRKESTGSSDGSIGSKKNRRNLLGIFHHKN</sequence>
<evidence type="ECO:0000313" key="3">
    <source>
        <dbReference type="Proteomes" id="UP000258309"/>
    </source>
</evidence>
<proteinExistence type="predicted"/>
<feature type="compositionally biased region" description="Polar residues" evidence="1">
    <location>
        <begin position="1"/>
        <end position="17"/>
    </location>
</feature>
<organism evidence="2 3">
    <name type="scientific">Scytalidium lignicola</name>
    <name type="common">Hyphomycete</name>
    <dbReference type="NCBI Taxonomy" id="5539"/>
    <lineage>
        <taxon>Eukaryota</taxon>
        <taxon>Fungi</taxon>
        <taxon>Dikarya</taxon>
        <taxon>Ascomycota</taxon>
        <taxon>Pezizomycotina</taxon>
        <taxon>Leotiomycetes</taxon>
        <taxon>Leotiomycetes incertae sedis</taxon>
        <taxon>Scytalidium</taxon>
    </lineage>
</organism>
<feature type="compositionally biased region" description="Basic residues" evidence="1">
    <location>
        <begin position="77"/>
        <end position="88"/>
    </location>
</feature>
<gene>
    <name evidence="2" type="ORF">B7463_g4004</name>
</gene>
<feature type="non-terminal residue" evidence="2">
    <location>
        <position position="1"/>
    </location>
</feature>
<protein>
    <submittedName>
        <fullName evidence="2">Uncharacterized protein</fullName>
    </submittedName>
</protein>
<evidence type="ECO:0000313" key="2">
    <source>
        <dbReference type="EMBL" id="RFU32305.1"/>
    </source>
</evidence>
<evidence type="ECO:0000256" key="1">
    <source>
        <dbReference type="SAM" id="MobiDB-lite"/>
    </source>
</evidence>
<name>A0A3E2HG25_SCYLI</name>